<dbReference type="Pfam" id="PF03140">
    <property type="entry name" value="DUF247"/>
    <property type="match status" value="1"/>
</dbReference>
<dbReference type="PANTHER" id="PTHR31170">
    <property type="entry name" value="BNAC04G53230D PROTEIN"/>
    <property type="match status" value="1"/>
</dbReference>
<dbReference type="AlphaFoldDB" id="A0AAN8ZEL3"/>
<name>A0AAN8ZEL3_9MAGN</name>
<dbReference type="Proteomes" id="UP001370490">
    <property type="component" value="Unassembled WGS sequence"/>
</dbReference>
<feature type="transmembrane region" description="Helical" evidence="1">
    <location>
        <begin position="394"/>
        <end position="418"/>
    </location>
</feature>
<evidence type="ECO:0000256" key="1">
    <source>
        <dbReference type="SAM" id="Phobius"/>
    </source>
</evidence>
<organism evidence="2 3">
    <name type="scientific">Dillenia turbinata</name>
    <dbReference type="NCBI Taxonomy" id="194707"/>
    <lineage>
        <taxon>Eukaryota</taxon>
        <taxon>Viridiplantae</taxon>
        <taxon>Streptophyta</taxon>
        <taxon>Embryophyta</taxon>
        <taxon>Tracheophyta</taxon>
        <taxon>Spermatophyta</taxon>
        <taxon>Magnoliopsida</taxon>
        <taxon>eudicotyledons</taxon>
        <taxon>Gunneridae</taxon>
        <taxon>Pentapetalae</taxon>
        <taxon>Dilleniales</taxon>
        <taxon>Dilleniaceae</taxon>
        <taxon>Dillenia</taxon>
    </lineage>
</organism>
<keyword evidence="1" id="KW-1133">Transmembrane helix</keyword>
<keyword evidence="3" id="KW-1185">Reference proteome</keyword>
<dbReference type="InterPro" id="IPR004158">
    <property type="entry name" value="DUF247_pln"/>
</dbReference>
<gene>
    <name evidence="2" type="ORF">RJ641_001574</name>
</gene>
<evidence type="ECO:0000313" key="3">
    <source>
        <dbReference type="Proteomes" id="UP001370490"/>
    </source>
</evidence>
<comment type="caution">
    <text evidence="2">The sequence shown here is derived from an EMBL/GenBank/DDBJ whole genome shotgun (WGS) entry which is preliminary data.</text>
</comment>
<sequence length="422" mass="48641">MDQIVDFNEDEPLNQWIVNVDNDAKKLEQTSSMPSIYKVPSYVAIINEKAYVPHAVSFGPYHHGKKQLQLMETHKRRALWELYKELCRTLKDSYDSLGHEWQCNSRFLKLMILDGCFMLESLRTATQSHRNSMDYPPNDPIFSSHGRLHILPYIRRDMLMLENQLPMLALEMLHAAGSSQPQGENLYQLIMKFWFPEMAYASEMGRFLHILDAYRKCLLRRPASMKAAAAPSTEILQKKMEIIRSATELNEAGIKFKPAESFFLNEITFRKGVLTLPKIVIDDTTESELLNLIAFERLHVGEETGGEVAAYVFFMDNIIDSEKDVSLLHSKGIIENAMGSDKAVAKLFNTISRDLTLDPQSRLGNVHKQVKQYSKRDWNVWRANLVHRYFTNPWASLSFAAAIFLFALTILQTIYTVYPAYR</sequence>
<dbReference type="PANTHER" id="PTHR31170:SF18">
    <property type="entry name" value="(WILD MALAYSIAN BANANA) HYPOTHETICAL PROTEIN"/>
    <property type="match status" value="1"/>
</dbReference>
<keyword evidence="1" id="KW-0472">Membrane</keyword>
<protein>
    <submittedName>
        <fullName evidence="2">Uncharacterized protein</fullName>
    </submittedName>
</protein>
<keyword evidence="1" id="KW-0812">Transmembrane</keyword>
<feature type="non-terminal residue" evidence="2">
    <location>
        <position position="422"/>
    </location>
</feature>
<proteinExistence type="predicted"/>
<evidence type="ECO:0000313" key="2">
    <source>
        <dbReference type="EMBL" id="KAK6931950.1"/>
    </source>
</evidence>
<reference evidence="2 3" key="1">
    <citation type="submission" date="2023-12" db="EMBL/GenBank/DDBJ databases">
        <title>A high-quality genome assembly for Dillenia turbinata (Dilleniales).</title>
        <authorList>
            <person name="Chanderbali A."/>
        </authorList>
    </citation>
    <scope>NUCLEOTIDE SEQUENCE [LARGE SCALE GENOMIC DNA]</scope>
    <source>
        <strain evidence="2">LSX21</strain>
        <tissue evidence="2">Leaf</tissue>
    </source>
</reference>
<accession>A0AAN8ZEL3</accession>
<dbReference type="EMBL" id="JBAMMX010000010">
    <property type="protein sequence ID" value="KAK6931950.1"/>
    <property type="molecule type" value="Genomic_DNA"/>
</dbReference>